<dbReference type="OrthoDB" id="2305495at2759"/>
<name>A0A9N9CAU2_9GLOM</name>
<sequence>MRDTIRNYEKLGYLEDDNHIIFDYGQLLKRVKGVKGDRKLGNTPIIAGFHPPKCDSLWKSLEEGDYEQWRLSLKAINFKWKVELWFWKSGILESLNTHDLSKLCTQHLFPILSGPDPSKKMEIIDITSNSII</sequence>
<accession>A0A9N9CAU2</accession>
<proteinExistence type="predicted"/>
<dbReference type="AlphaFoldDB" id="A0A9N9CAU2"/>
<dbReference type="EMBL" id="CAJVPL010001975">
    <property type="protein sequence ID" value="CAG8594532.1"/>
    <property type="molecule type" value="Genomic_DNA"/>
</dbReference>
<dbReference type="Proteomes" id="UP000789831">
    <property type="component" value="Unassembled WGS sequence"/>
</dbReference>
<evidence type="ECO:0000313" key="2">
    <source>
        <dbReference type="Proteomes" id="UP000789831"/>
    </source>
</evidence>
<protein>
    <submittedName>
        <fullName evidence="1">13250_t:CDS:1</fullName>
    </submittedName>
</protein>
<keyword evidence="2" id="KW-1185">Reference proteome</keyword>
<evidence type="ECO:0000313" key="1">
    <source>
        <dbReference type="EMBL" id="CAG8594532.1"/>
    </source>
</evidence>
<reference evidence="1" key="1">
    <citation type="submission" date="2021-06" db="EMBL/GenBank/DDBJ databases">
        <authorList>
            <person name="Kallberg Y."/>
            <person name="Tangrot J."/>
            <person name="Rosling A."/>
        </authorList>
    </citation>
    <scope>NUCLEOTIDE SEQUENCE</scope>
    <source>
        <strain evidence="1">MT106</strain>
    </source>
</reference>
<gene>
    <name evidence="1" type="ORF">AGERDE_LOCUS8780</name>
</gene>
<comment type="caution">
    <text evidence="1">The sequence shown here is derived from an EMBL/GenBank/DDBJ whole genome shotgun (WGS) entry which is preliminary data.</text>
</comment>
<organism evidence="1 2">
    <name type="scientific">Ambispora gerdemannii</name>
    <dbReference type="NCBI Taxonomy" id="144530"/>
    <lineage>
        <taxon>Eukaryota</taxon>
        <taxon>Fungi</taxon>
        <taxon>Fungi incertae sedis</taxon>
        <taxon>Mucoromycota</taxon>
        <taxon>Glomeromycotina</taxon>
        <taxon>Glomeromycetes</taxon>
        <taxon>Archaeosporales</taxon>
        <taxon>Ambisporaceae</taxon>
        <taxon>Ambispora</taxon>
    </lineage>
</organism>